<proteinExistence type="predicted"/>
<dbReference type="EMBL" id="BAAAGX010000046">
    <property type="protein sequence ID" value="GAA0282749.1"/>
    <property type="molecule type" value="Genomic_DNA"/>
</dbReference>
<keyword evidence="4 8" id="KW-1133">Transmembrane helix</keyword>
<dbReference type="Proteomes" id="UP001500967">
    <property type="component" value="Unassembled WGS sequence"/>
</dbReference>
<reference evidence="9 10" key="1">
    <citation type="journal article" date="2019" name="Int. J. Syst. Evol. Microbiol.">
        <title>The Global Catalogue of Microorganisms (GCM) 10K type strain sequencing project: providing services to taxonomists for standard genome sequencing and annotation.</title>
        <authorList>
            <consortium name="The Broad Institute Genomics Platform"/>
            <consortium name="The Broad Institute Genome Sequencing Center for Infectious Disease"/>
            <person name="Wu L."/>
            <person name="Ma J."/>
        </authorList>
    </citation>
    <scope>NUCLEOTIDE SEQUENCE [LARGE SCALE GENOMIC DNA]</scope>
    <source>
        <strain evidence="9 10">JCM 10425</strain>
    </source>
</reference>
<gene>
    <name evidence="9" type="ORF">GCM10009539_83460</name>
</gene>
<comment type="caution">
    <text evidence="9">The sequence shown here is derived from an EMBL/GenBank/DDBJ whole genome shotgun (WGS) entry which is preliminary data.</text>
</comment>
<protein>
    <recommendedName>
        <fullName evidence="11">Cell division protein CrgA</fullName>
    </recommendedName>
</protein>
<evidence type="ECO:0000256" key="6">
    <source>
        <dbReference type="ARBA" id="ARBA00023306"/>
    </source>
</evidence>
<feature type="region of interest" description="Disordered" evidence="7">
    <location>
        <begin position="1"/>
        <end position="20"/>
    </location>
</feature>
<evidence type="ECO:0000256" key="2">
    <source>
        <dbReference type="ARBA" id="ARBA00022618"/>
    </source>
</evidence>
<keyword evidence="10" id="KW-1185">Reference proteome</keyword>
<evidence type="ECO:0000313" key="10">
    <source>
        <dbReference type="Proteomes" id="UP001500967"/>
    </source>
</evidence>
<keyword evidence="1" id="KW-1003">Cell membrane</keyword>
<accession>A0ABN0V9V7</accession>
<organism evidence="9 10">
    <name type="scientific">Cryptosporangium japonicum</name>
    <dbReference type="NCBI Taxonomy" id="80872"/>
    <lineage>
        <taxon>Bacteria</taxon>
        <taxon>Bacillati</taxon>
        <taxon>Actinomycetota</taxon>
        <taxon>Actinomycetes</taxon>
        <taxon>Cryptosporangiales</taxon>
        <taxon>Cryptosporangiaceae</taxon>
        <taxon>Cryptosporangium</taxon>
    </lineage>
</organism>
<dbReference type="Pfam" id="PF06781">
    <property type="entry name" value="CrgA"/>
    <property type="match status" value="1"/>
</dbReference>
<evidence type="ECO:0000313" key="9">
    <source>
        <dbReference type="EMBL" id="GAA0282749.1"/>
    </source>
</evidence>
<feature type="transmembrane region" description="Helical" evidence="8">
    <location>
        <begin position="54"/>
        <end position="73"/>
    </location>
</feature>
<keyword evidence="2" id="KW-0132">Cell division</keyword>
<evidence type="ECO:0000256" key="5">
    <source>
        <dbReference type="ARBA" id="ARBA00023136"/>
    </source>
</evidence>
<evidence type="ECO:0008006" key="11">
    <source>
        <dbReference type="Google" id="ProtNLM"/>
    </source>
</evidence>
<feature type="transmembrane region" description="Helical" evidence="8">
    <location>
        <begin position="21"/>
        <end position="42"/>
    </location>
</feature>
<keyword evidence="3 8" id="KW-0812">Transmembrane</keyword>
<dbReference type="RefSeq" id="WP_344654503.1">
    <property type="nucleotide sequence ID" value="NZ_BAAAGX010000046.1"/>
</dbReference>
<keyword evidence="5 8" id="KW-0472">Membrane</keyword>
<sequence>MSDLAGAYRTRPDPKPPSGPWHGALSSALIFGGAVWLLVYTLLEVPFVEALGPWNYVGVAATVVLTTLVGYTWRGSPYERPTRTSRV</sequence>
<keyword evidence="6" id="KW-0131">Cell cycle</keyword>
<evidence type="ECO:0000256" key="1">
    <source>
        <dbReference type="ARBA" id="ARBA00022475"/>
    </source>
</evidence>
<evidence type="ECO:0000256" key="3">
    <source>
        <dbReference type="ARBA" id="ARBA00022692"/>
    </source>
</evidence>
<evidence type="ECO:0000256" key="4">
    <source>
        <dbReference type="ARBA" id="ARBA00022989"/>
    </source>
</evidence>
<evidence type="ECO:0000256" key="8">
    <source>
        <dbReference type="SAM" id="Phobius"/>
    </source>
</evidence>
<name>A0ABN0V9V7_9ACTN</name>
<dbReference type="InterPro" id="IPR009619">
    <property type="entry name" value="CrgA"/>
</dbReference>
<evidence type="ECO:0000256" key="7">
    <source>
        <dbReference type="SAM" id="MobiDB-lite"/>
    </source>
</evidence>